<proteinExistence type="predicted"/>
<dbReference type="Proteomes" id="UP000002333">
    <property type="component" value="Chromosome"/>
</dbReference>
<feature type="domain" description="ABC transporter" evidence="11">
    <location>
        <begin position="252"/>
        <end position="496"/>
    </location>
</feature>
<dbReference type="Gene3D" id="3.40.50.300">
    <property type="entry name" value="P-loop containing nucleotide triphosphate hydrolases"/>
    <property type="match status" value="2"/>
</dbReference>
<dbReference type="RefSeq" id="WP_012721404.1">
    <property type="nucleotide sequence ID" value="NC_012658.1"/>
</dbReference>
<dbReference type="GO" id="GO:0016887">
    <property type="term" value="F:ATP hydrolysis activity"/>
    <property type="evidence" value="ECO:0007669"/>
    <property type="project" value="InterPro"/>
</dbReference>
<dbReference type="InterPro" id="IPR027417">
    <property type="entry name" value="P-loop_NTPase"/>
</dbReference>
<keyword evidence="5" id="KW-0762">Sugar transport</keyword>
<evidence type="ECO:0000313" key="12">
    <source>
        <dbReference type="EMBL" id="ACQ55112.1"/>
    </source>
</evidence>
<keyword evidence="6" id="KW-0677">Repeat</keyword>
<keyword evidence="4" id="KW-1003">Cell membrane</keyword>
<dbReference type="InterPro" id="IPR003439">
    <property type="entry name" value="ABC_transporter-like_ATP-bd"/>
</dbReference>
<dbReference type="SUPFAM" id="SSF52540">
    <property type="entry name" value="P-loop containing nucleoside triphosphate hydrolases"/>
    <property type="match status" value="2"/>
</dbReference>
<dbReference type="SMART" id="SM00382">
    <property type="entry name" value="AAA"/>
    <property type="match status" value="2"/>
</dbReference>
<dbReference type="InterPro" id="IPR050107">
    <property type="entry name" value="ABC_carbohydrate_import_ATPase"/>
</dbReference>
<gene>
    <name evidence="12" type="ordered locus">CLJ_B1312</name>
</gene>
<dbReference type="FunFam" id="3.40.50.300:FF:000126">
    <property type="entry name" value="Galactose/methyl galactoside import ATP-binding protein MglA"/>
    <property type="match status" value="1"/>
</dbReference>
<dbReference type="PANTHER" id="PTHR43790">
    <property type="entry name" value="CARBOHYDRATE TRANSPORT ATP-BINDING PROTEIN MG119-RELATED"/>
    <property type="match status" value="1"/>
</dbReference>
<dbReference type="GO" id="GO:0005886">
    <property type="term" value="C:plasma membrane"/>
    <property type="evidence" value="ECO:0007669"/>
    <property type="project" value="UniProtKB-SubCell"/>
</dbReference>
<evidence type="ECO:0000256" key="8">
    <source>
        <dbReference type="ARBA" id="ARBA00022840"/>
    </source>
</evidence>
<evidence type="ECO:0000256" key="9">
    <source>
        <dbReference type="ARBA" id="ARBA00022967"/>
    </source>
</evidence>
<keyword evidence="10" id="KW-0472">Membrane</keyword>
<evidence type="ECO:0000256" key="5">
    <source>
        <dbReference type="ARBA" id="ARBA00022597"/>
    </source>
</evidence>
<keyword evidence="9" id="KW-1278">Translocase</keyword>
<feature type="domain" description="ABC transporter" evidence="11">
    <location>
        <begin position="5"/>
        <end position="241"/>
    </location>
</feature>
<dbReference type="GO" id="GO:0005524">
    <property type="term" value="F:ATP binding"/>
    <property type="evidence" value="ECO:0007669"/>
    <property type="project" value="UniProtKB-KW"/>
</dbReference>
<sequence>MAELLNMKNIKKSFSGVQVLHGINLAIEEGEVLGLLGENGAGKSTLMKILSGVYPIEEGEIYLENKKIIPENPKHAQNLGISIIHQELNLVENLTVAENIFLGRIPVNKWGKVEYQKLFSRTQEILNSYEFDLDAKAKVKELSVGKQQMIEIAKAVSFNSKVILMDEPTSALTDEETEKLFNLIRRLQKQKIGIVFISHKLEEIFELCSKVKVLRDGKDMGEHDISNIDEDKLIQLMVGREISERFPTKNNKPGDEILRIEHISKKDVLDDVSFSVRRGEVFGIAGLMGSGRSELMNAIFGVDRKDAGEIYIDNKKVDIKCCKDAIKNGIGYVPEDRKKQGLILCFSVEKNSTLAVLDKIKGKFACIDRKKEKLIAEKQIEKLSIKVQNKDQKVKLLSGGNQQKIVLGKWLEIEPEILILDDPTRGIDVGTKAEIYNLINKLTQKGHSVILISSEMPEVISMSDRIAVMSEGKITKILNKEEANQETIMKYAIGGN</sequence>
<evidence type="ECO:0000259" key="11">
    <source>
        <dbReference type="PROSITE" id="PS50893"/>
    </source>
</evidence>
<keyword evidence="8 12" id="KW-0067">ATP-binding</keyword>
<dbReference type="PANTHER" id="PTHR43790:SF9">
    <property type="entry name" value="GALACTOFURANOSE TRANSPORTER ATP-BINDING PROTEIN YTFR"/>
    <property type="match status" value="1"/>
</dbReference>
<dbReference type="EC" id="3.6.3.17" evidence="12"/>
<dbReference type="InterPro" id="IPR003593">
    <property type="entry name" value="AAA+_ATPase"/>
</dbReference>
<evidence type="ECO:0000256" key="10">
    <source>
        <dbReference type="ARBA" id="ARBA00023136"/>
    </source>
</evidence>
<evidence type="ECO:0000256" key="6">
    <source>
        <dbReference type="ARBA" id="ARBA00022737"/>
    </source>
</evidence>
<dbReference type="PROSITE" id="PS00211">
    <property type="entry name" value="ABC_TRANSPORTER_1"/>
    <property type="match status" value="1"/>
</dbReference>
<dbReference type="KEGG" id="cbi:CLJ_B1312"/>
<evidence type="ECO:0000256" key="4">
    <source>
        <dbReference type="ARBA" id="ARBA00022475"/>
    </source>
</evidence>
<name>A0A3F2ZV81_CLOB6</name>
<evidence type="ECO:0000256" key="7">
    <source>
        <dbReference type="ARBA" id="ARBA00022741"/>
    </source>
</evidence>
<reference evidence="12 13" key="1">
    <citation type="journal article" date="2007" name="PLoS ONE">
        <title>Analysis of the neurotoxin complex genes in Clostridium botulinum A1-A4 and B1 strains: BoNT/A3, /Ba4 and /B1 clusters are located within plasmids.</title>
        <authorList>
            <person name="Smith T.J."/>
            <person name="Hill K.K."/>
            <person name="Foley B.T."/>
            <person name="Detter J.C."/>
            <person name="Munk A.C."/>
            <person name="Bruce D.C."/>
            <person name="Doggett N.A."/>
            <person name="Smith L.A."/>
            <person name="Marks J.D."/>
            <person name="Xie G."/>
            <person name="Brettin T.S."/>
        </authorList>
    </citation>
    <scope>NUCLEOTIDE SEQUENCE [LARGE SCALE GENOMIC DNA]</scope>
    <source>
        <strain evidence="13">657 / Type Ba4</strain>
    </source>
</reference>
<accession>A0A3F2ZV81</accession>
<dbReference type="PROSITE" id="PS50893">
    <property type="entry name" value="ABC_TRANSPORTER_2"/>
    <property type="match status" value="2"/>
</dbReference>
<dbReference type="EMBL" id="CP001083">
    <property type="protein sequence ID" value="ACQ55112.1"/>
    <property type="molecule type" value="Genomic_DNA"/>
</dbReference>
<evidence type="ECO:0000256" key="3">
    <source>
        <dbReference type="ARBA" id="ARBA00022448"/>
    </source>
</evidence>
<keyword evidence="12" id="KW-0378">Hydrolase</keyword>
<evidence type="ECO:0000256" key="1">
    <source>
        <dbReference type="ARBA" id="ARBA00004202"/>
    </source>
</evidence>
<reference evidence="13" key="2">
    <citation type="submission" date="2008-05" db="EMBL/GenBank/DDBJ databases">
        <title>Genome sequence of Clostridium botulinum Ba4 strain 657.</title>
        <authorList>
            <person name="Shrivastava S."/>
            <person name="Brown J.L."/>
            <person name="Bruce D."/>
            <person name="Detter C."/>
            <person name="Munk C."/>
            <person name="Smith L.A."/>
            <person name="Smith T.J."/>
            <person name="Sutton G."/>
            <person name="Brettin T.S."/>
        </authorList>
    </citation>
    <scope>NUCLEOTIDE SEQUENCE [LARGE SCALE GENOMIC DNA]</scope>
    <source>
        <strain evidence="13">657 / Type Ba4</strain>
    </source>
</reference>
<dbReference type="CDD" id="cd03216">
    <property type="entry name" value="ABC_Carb_Monos_I"/>
    <property type="match status" value="1"/>
</dbReference>
<dbReference type="InterPro" id="IPR017871">
    <property type="entry name" value="ABC_transporter-like_CS"/>
</dbReference>
<evidence type="ECO:0000256" key="2">
    <source>
        <dbReference type="ARBA" id="ARBA00004533"/>
    </source>
</evidence>
<keyword evidence="7" id="KW-0547">Nucleotide-binding</keyword>
<dbReference type="Pfam" id="PF00005">
    <property type="entry name" value="ABC_tran"/>
    <property type="match status" value="2"/>
</dbReference>
<dbReference type="FunFam" id="3.40.50.300:FF:000127">
    <property type="entry name" value="Ribose import ATP-binding protein RbsA"/>
    <property type="match status" value="1"/>
</dbReference>
<dbReference type="CDD" id="cd03215">
    <property type="entry name" value="ABC_Carb_Monos_II"/>
    <property type="match status" value="1"/>
</dbReference>
<protein>
    <submittedName>
        <fullName evidence="12">Ribose import ATP-binding protein RbsA</fullName>
        <ecNumber evidence="12">3.6.3.17</ecNumber>
    </submittedName>
</protein>
<dbReference type="GO" id="GO:0015749">
    <property type="term" value="P:monosaccharide transmembrane transport"/>
    <property type="evidence" value="ECO:0007669"/>
    <property type="project" value="UniProtKB-ARBA"/>
</dbReference>
<dbReference type="AlphaFoldDB" id="A0A3F2ZV81"/>
<keyword evidence="3" id="KW-0813">Transport</keyword>
<comment type="subcellular location">
    <subcellularLocation>
        <location evidence="2">Cell inner membrane</location>
    </subcellularLocation>
    <subcellularLocation>
        <location evidence="1">Cell membrane</location>
        <topology evidence="1">Peripheral membrane protein</topology>
    </subcellularLocation>
</comment>
<evidence type="ECO:0000313" key="13">
    <source>
        <dbReference type="Proteomes" id="UP000002333"/>
    </source>
</evidence>
<organism evidence="12 13">
    <name type="scientific">Clostridium botulinum (strain 657 / Type Ba4)</name>
    <dbReference type="NCBI Taxonomy" id="515621"/>
    <lineage>
        <taxon>Bacteria</taxon>
        <taxon>Bacillati</taxon>
        <taxon>Bacillota</taxon>
        <taxon>Clostridia</taxon>
        <taxon>Eubacteriales</taxon>
        <taxon>Clostridiaceae</taxon>
        <taxon>Clostridium</taxon>
    </lineage>
</organism>